<dbReference type="Gene3D" id="3.40.630.30">
    <property type="match status" value="1"/>
</dbReference>
<dbReference type="SUPFAM" id="SSF55729">
    <property type="entry name" value="Acyl-CoA N-acyltransferases (Nat)"/>
    <property type="match status" value="1"/>
</dbReference>
<dbReference type="RefSeq" id="WP_250723686.1">
    <property type="nucleotide sequence ID" value="NZ_CP098400.1"/>
</dbReference>
<dbReference type="GO" id="GO:0016747">
    <property type="term" value="F:acyltransferase activity, transferring groups other than amino-acyl groups"/>
    <property type="evidence" value="ECO:0007669"/>
    <property type="project" value="InterPro"/>
</dbReference>
<dbReference type="Pfam" id="PF13302">
    <property type="entry name" value="Acetyltransf_3"/>
    <property type="match status" value="1"/>
</dbReference>
<dbReference type="Proteomes" id="UP001056426">
    <property type="component" value="Chromosome"/>
</dbReference>
<name>A0A9J6ZQ63_9BACT</name>
<organism evidence="2 3">
    <name type="scientific">Xiashengella succiniciproducens</name>
    <dbReference type="NCBI Taxonomy" id="2949635"/>
    <lineage>
        <taxon>Bacteria</taxon>
        <taxon>Pseudomonadati</taxon>
        <taxon>Bacteroidota</taxon>
        <taxon>Bacteroidia</taxon>
        <taxon>Marinilabiliales</taxon>
        <taxon>Marinilabiliaceae</taxon>
        <taxon>Xiashengella</taxon>
    </lineage>
</organism>
<dbReference type="InterPro" id="IPR051531">
    <property type="entry name" value="N-acetyltransferase"/>
</dbReference>
<sequence>MKIIAGELCVRDINLDDADSYLEIFGNPEVARYDDFQPITSDDLVADMARLIRQTDESRIQEYGVYLQPDNKMIGVITIERKRLYYYLGYHFNPAFHGKGFAVRSVRAFVDALDEDKKSRLRLVSDPENKASLALAGKLGFKFLKRRKHKGAPELVFVYR</sequence>
<dbReference type="AlphaFoldDB" id="A0A9J6ZQ63"/>
<dbReference type="KEGG" id="alkq:M9189_12470"/>
<dbReference type="InterPro" id="IPR000182">
    <property type="entry name" value="GNAT_dom"/>
</dbReference>
<reference evidence="2" key="1">
    <citation type="submission" date="2022-05" db="EMBL/GenBank/DDBJ databases">
        <authorList>
            <person name="Sun X."/>
        </authorList>
    </citation>
    <scope>NUCLEOTIDE SEQUENCE</scope>
    <source>
        <strain evidence="2">Ai-910</strain>
    </source>
</reference>
<dbReference type="EMBL" id="CP098400">
    <property type="protein sequence ID" value="URW79662.1"/>
    <property type="molecule type" value="Genomic_DNA"/>
</dbReference>
<feature type="domain" description="N-acetyltransferase" evidence="1">
    <location>
        <begin position="8"/>
        <end position="160"/>
    </location>
</feature>
<evidence type="ECO:0000259" key="1">
    <source>
        <dbReference type="PROSITE" id="PS51186"/>
    </source>
</evidence>
<evidence type="ECO:0000313" key="2">
    <source>
        <dbReference type="EMBL" id="URW79662.1"/>
    </source>
</evidence>
<protein>
    <submittedName>
        <fullName evidence="2">GNAT family N-acetyltransferase</fullName>
    </submittedName>
</protein>
<accession>A0A9J6ZQ63</accession>
<dbReference type="PROSITE" id="PS51186">
    <property type="entry name" value="GNAT"/>
    <property type="match status" value="1"/>
</dbReference>
<dbReference type="PANTHER" id="PTHR43792">
    <property type="entry name" value="GNAT FAMILY, PUTATIVE (AFU_ORTHOLOGUE AFUA_3G00765)-RELATED-RELATED"/>
    <property type="match status" value="1"/>
</dbReference>
<evidence type="ECO:0000313" key="3">
    <source>
        <dbReference type="Proteomes" id="UP001056426"/>
    </source>
</evidence>
<dbReference type="InterPro" id="IPR016181">
    <property type="entry name" value="Acyl_CoA_acyltransferase"/>
</dbReference>
<gene>
    <name evidence="2" type="ORF">M9189_12470</name>
</gene>
<reference evidence="2" key="2">
    <citation type="submission" date="2022-06" db="EMBL/GenBank/DDBJ databases">
        <title>Xiashengella guii gen. nov. sp. nov., a bacterium isolated form anaerobic digestion tank.</title>
        <authorList>
            <person name="Huang H."/>
        </authorList>
    </citation>
    <scope>NUCLEOTIDE SEQUENCE</scope>
    <source>
        <strain evidence="2">Ai-910</strain>
    </source>
</reference>
<proteinExistence type="predicted"/>
<keyword evidence="3" id="KW-1185">Reference proteome</keyword>